<dbReference type="AlphaFoldDB" id="A0AAV3QDL8"/>
<protein>
    <submittedName>
        <fullName evidence="1">Uncharacterized protein</fullName>
    </submittedName>
</protein>
<reference evidence="1 2" key="1">
    <citation type="submission" date="2024-01" db="EMBL/GenBank/DDBJ databases">
        <title>The complete chloroplast genome sequence of Lithospermum erythrorhizon: insights into the phylogenetic relationship among Boraginaceae species and the maternal lineages of purple gromwells.</title>
        <authorList>
            <person name="Okada T."/>
            <person name="Watanabe K."/>
        </authorList>
    </citation>
    <scope>NUCLEOTIDE SEQUENCE [LARGE SCALE GENOMIC DNA]</scope>
</reference>
<gene>
    <name evidence="1" type="ORF">LIER_39369</name>
</gene>
<dbReference type="EMBL" id="BAABME010021041">
    <property type="protein sequence ID" value="GAA0162199.1"/>
    <property type="molecule type" value="Genomic_DNA"/>
</dbReference>
<comment type="caution">
    <text evidence="1">The sequence shown here is derived from an EMBL/GenBank/DDBJ whole genome shotgun (WGS) entry which is preliminary data.</text>
</comment>
<dbReference type="Proteomes" id="UP001454036">
    <property type="component" value="Unassembled WGS sequence"/>
</dbReference>
<proteinExistence type="predicted"/>
<organism evidence="1 2">
    <name type="scientific">Lithospermum erythrorhizon</name>
    <name type="common">Purple gromwell</name>
    <name type="synonym">Lithospermum officinale var. erythrorhizon</name>
    <dbReference type="NCBI Taxonomy" id="34254"/>
    <lineage>
        <taxon>Eukaryota</taxon>
        <taxon>Viridiplantae</taxon>
        <taxon>Streptophyta</taxon>
        <taxon>Embryophyta</taxon>
        <taxon>Tracheophyta</taxon>
        <taxon>Spermatophyta</taxon>
        <taxon>Magnoliopsida</taxon>
        <taxon>eudicotyledons</taxon>
        <taxon>Gunneridae</taxon>
        <taxon>Pentapetalae</taxon>
        <taxon>asterids</taxon>
        <taxon>lamiids</taxon>
        <taxon>Boraginales</taxon>
        <taxon>Boraginaceae</taxon>
        <taxon>Boraginoideae</taxon>
        <taxon>Lithospermeae</taxon>
        <taxon>Lithospermum</taxon>
    </lineage>
</organism>
<evidence type="ECO:0000313" key="2">
    <source>
        <dbReference type="Proteomes" id="UP001454036"/>
    </source>
</evidence>
<accession>A0AAV3QDL8</accession>
<keyword evidence="2" id="KW-1185">Reference proteome</keyword>
<sequence>MEEFNCCIGDLGLMEYPHSAPELISDHCSVNVSMLIFQRKYRVMPCILHHKLKKMKEKLKDLNQNVFSNLSNRVIEKKLELEEYQNAIYNRDLSTQRLNNLRRLDKEYKDGDVNTQFFRTSMSKHQSQNSLLSIHYAQGNISEEYDCVVGCQSSE</sequence>
<evidence type="ECO:0000313" key="1">
    <source>
        <dbReference type="EMBL" id="GAA0162199.1"/>
    </source>
</evidence>
<name>A0AAV3QDL8_LITER</name>